<feature type="transmembrane region" description="Helical" evidence="1">
    <location>
        <begin position="146"/>
        <end position="165"/>
    </location>
</feature>
<organism evidence="2 3">
    <name type="scientific">Sporosarcina saromensis</name>
    <dbReference type="NCBI Taxonomy" id="359365"/>
    <lineage>
        <taxon>Bacteria</taxon>
        <taxon>Bacillati</taxon>
        <taxon>Bacillota</taxon>
        <taxon>Bacilli</taxon>
        <taxon>Bacillales</taxon>
        <taxon>Caryophanaceae</taxon>
        <taxon>Sporosarcina</taxon>
    </lineage>
</organism>
<evidence type="ECO:0000256" key="1">
    <source>
        <dbReference type="SAM" id="Phobius"/>
    </source>
</evidence>
<gene>
    <name evidence="2" type="ORF">QT711_17805</name>
</gene>
<keyword evidence="3" id="KW-1185">Reference proteome</keyword>
<feature type="transmembrane region" description="Helical" evidence="1">
    <location>
        <begin position="42"/>
        <end position="60"/>
    </location>
</feature>
<feature type="transmembrane region" description="Helical" evidence="1">
    <location>
        <begin position="120"/>
        <end position="140"/>
    </location>
</feature>
<accession>A0ABU4GDG8</accession>
<dbReference type="Proteomes" id="UP001282284">
    <property type="component" value="Unassembled WGS sequence"/>
</dbReference>
<reference evidence="2 3" key="1">
    <citation type="submission" date="2023-06" db="EMBL/GenBank/DDBJ databases">
        <title>Sporosarcina sp. nov., isolated from Korean traditional fermented seafood 'Jeotgal'.</title>
        <authorList>
            <person name="Yang A.I."/>
            <person name="Shin N.-R."/>
        </authorList>
    </citation>
    <scope>NUCLEOTIDE SEQUENCE [LARGE SCALE GENOMIC DNA]</scope>
    <source>
        <strain evidence="2 3">KCTC13119</strain>
    </source>
</reference>
<feature type="transmembrane region" description="Helical" evidence="1">
    <location>
        <begin position="66"/>
        <end position="89"/>
    </location>
</feature>
<sequence>MVPPWQQKKVIGKNSEDGARWEIVSETQWNIQEVKRLKKKQLILADIVILLIFFLSIYYVSVGWPIFVFSTLSIVLVWIVVAYSLYTLITGKVIGTKTSRILLSFEKDRLGKKRWKRKKMIEVVFLTIVSASCTVLVFAMEPSIELVSFINLWPCIGAWLGYNVGEIFRITNLQ</sequence>
<evidence type="ECO:0000313" key="3">
    <source>
        <dbReference type="Proteomes" id="UP001282284"/>
    </source>
</evidence>
<evidence type="ECO:0000313" key="2">
    <source>
        <dbReference type="EMBL" id="MDW0115019.1"/>
    </source>
</evidence>
<proteinExistence type="predicted"/>
<keyword evidence="1" id="KW-0812">Transmembrane</keyword>
<keyword evidence="1" id="KW-0472">Membrane</keyword>
<name>A0ABU4GDG8_9BACL</name>
<protein>
    <recommendedName>
        <fullName evidence="4">RDD family protein</fullName>
    </recommendedName>
</protein>
<keyword evidence="1" id="KW-1133">Transmembrane helix</keyword>
<comment type="caution">
    <text evidence="2">The sequence shown here is derived from an EMBL/GenBank/DDBJ whole genome shotgun (WGS) entry which is preliminary data.</text>
</comment>
<evidence type="ECO:0008006" key="4">
    <source>
        <dbReference type="Google" id="ProtNLM"/>
    </source>
</evidence>
<dbReference type="RefSeq" id="WP_317946500.1">
    <property type="nucleotide sequence ID" value="NZ_JAUBDI010000026.1"/>
</dbReference>
<dbReference type="EMBL" id="JAUBDI010000026">
    <property type="protein sequence ID" value="MDW0115019.1"/>
    <property type="molecule type" value="Genomic_DNA"/>
</dbReference>